<gene>
    <name evidence="3" type="ORF">KUTeg_009577</name>
</gene>
<dbReference type="SUPFAM" id="SSF53590">
    <property type="entry name" value="Nucleoside hydrolase"/>
    <property type="match status" value="1"/>
</dbReference>
<accession>A0ABQ9F499</accession>
<organism evidence="3 4">
    <name type="scientific">Tegillarca granosa</name>
    <name type="common">Malaysian cockle</name>
    <name type="synonym">Anadara granosa</name>
    <dbReference type="NCBI Taxonomy" id="220873"/>
    <lineage>
        <taxon>Eukaryota</taxon>
        <taxon>Metazoa</taxon>
        <taxon>Spiralia</taxon>
        <taxon>Lophotrochozoa</taxon>
        <taxon>Mollusca</taxon>
        <taxon>Bivalvia</taxon>
        <taxon>Autobranchia</taxon>
        <taxon>Pteriomorphia</taxon>
        <taxon>Arcoida</taxon>
        <taxon>Arcoidea</taxon>
        <taxon>Arcidae</taxon>
        <taxon>Tegillarca</taxon>
    </lineage>
</organism>
<protein>
    <recommendedName>
        <fullName evidence="2">Inosine/uridine-preferring nucleoside hydrolase domain-containing protein</fullName>
    </recommendedName>
</protein>
<keyword evidence="4" id="KW-1185">Reference proteome</keyword>
<dbReference type="EMBL" id="JARBDR010000440">
    <property type="protein sequence ID" value="KAJ8312204.1"/>
    <property type="molecule type" value="Genomic_DNA"/>
</dbReference>
<dbReference type="Gene3D" id="3.90.245.10">
    <property type="entry name" value="Ribonucleoside hydrolase-like"/>
    <property type="match status" value="1"/>
</dbReference>
<proteinExistence type="inferred from homology"/>
<dbReference type="Pfam" id="PF01156">
    <property type="entry name" value="IU_nuc_hydro"/>
    <property type="match status" value="1"/>
</dbReference>
<dbReference type="Proteomes" id="UP001217089">
    <property type="component" value="Unassembled WGS sequence"/>
</dbReference>
<sequence>MKMSGMKRKMIIDCDAGNDDAQAIMLALSHPDIDVIGITCVTGNVRVDQVCLNVLRVLKACDRLDVPVFKGSGKTMLGNIPDRYAGVKFHGHDGMGDAPNPLPVDIDMIQTEHAVQALVRLADQYPGEVTLVALAPLTNIALALRLDPGFCTNLKDVVIMGGNTAGRGNTTPAAEFNFISDPEAAFVTINELKCPIITVDWEICLKAAVTKDWLDMWLNVDTQKGRFNRDISEKTLFYWQKPYNEYNSCDLAAMAVAVDKSVASELQEVYATVELSGTVTRGQMVVDWRGVLDKPHNMKIVQSYDLEKAKEMFYNMLL</sequence>
<dbReference type="InterPro" id="IPR001910">
    <property type="entry name" value="Inosine/uridine_hydrolase_dom"/>
</dbReference>
<reference evidence="3 4" key="1">
    <citation type="submission" date="2022-12" db="EMBL/GenBank/DDBJ databases">
        <title>Chromosome-level genome of Tegillarca granosa.</title>
        <authorList>
            <person name="Kim J."/>
        </authorList>
    </citation>
    <scope>NUCLEOTIDE SEQUENCE [LARGE SCALE GENOMIC DNA]</scope>
    <source>
        <strain evidence="3">Teg-2019</strain>
        <tissue evidence="3">Adductor muscle</tissue>
    </source>
</reference>
<dbReference type="CDD" id="cd02649">
    <property type="entry name" value="nuc_hydro_CeIAG"/>
    <property type="match status" value="1"/>
</dbReference>
<comment type="caution">
    <text evidence="3">The sequence shown here is derived from an EMBL/GenBank/DDBJ whole genome shotgun (WGS) entry which is preliminary data.</text>
</comment>
<dbReference type="InterPro" id="IPR036452">
    <property type="entry name" value="Ribo_hydro-like"/>
</dbReference>
<comment type="similarity">
    <text evidence="1">Belongs to the IUNH family.</text>
</comment>
<dbReference type="PANTHER" id="PTHR46190">
    <property type="entry name" value="SI:CH211-201H21.5-RELATED"/>
    <property type="match status" value="1"/>
</dbReference>
<name>A0ABQ9F499_TEGGR</name>
<evidence type="ECO:0000313" key="3">
    <source>
        <dbReference type="EMBL" id="KAJ8312204.1"/>
    </source>
</evidence>
<evidence type="ECO:0000259" key="2">
    <source>
        <dbReference type="Pfam" id="PF01156"/>
    </source>
</evidence>
<feature type="domain" description="Inosine/uridine-preferring nucleoside hydrolase" evidence="2">
    <location>
        <begin position="10"/>
        <end position="310"/>
    </location>
</feature>
<dbReference type="PANTHER" id="PTHR46190:SF1">
    <property type="entry name" value="SI:CH211-201H21.5"/>
    <property type="match status" value="1"/>
</dbReference>
<dbReference type="InterPro" id="IPR052775">
    <property type="entry name" value="IUN_hydrolase"/>
</dbReference>
<evidence type="ECO:0000313" key="4">
    <source>
        <dbReference type="Proteomes" id="UP001217089"/>
    </source>
</evidence>
<evidence type="ECO:0000256" key="1">
    <source>
        <dbReference type="ARBA" id="ARBA00009176"/>
    </source>
</evidence>